<proteinExistence type="predicted"/>
<dbReference type="PANTHER" id="PTHR15283">
    <property type="entry name" value="GREMLIN 1"/>
    <property type="match status" value="1"/>
</dbReference>
<dbReference type="GO" id="GO:0009887">
    <property type="term" value="P:animal organ morphogenesis"/>
    <property type="evidence" value="ECO:0007669"/>
    <property type="project" value="TreeGrafter"/>
</dbReference>
<feature type="transmembrane region" description="Helical" evidence="6">
    <location>
        <begin position="106"/>
        <end position="126"/>
    </location>
</feature>
<evidence type="ECO:0000256" key="3">
    <source>
        <dbReference type="ARBA" id="ARBA00022729"/>
    </source>
</evidence>
<dbReference type="Pfam" id="PF03045">
    <property type="entry name" value="DAN"/>
    <property type="match status" value="1"/>
</dbReference>
<sequence>MTRKWLYEVQIKRMQQVSKVCSQTYSPLDKRQLVYGFVKAEASELHFLNKRQILWLNVLNGRNDLKYLLLPVLLLQNFPVASKVVVNGRRSTFLRILTYTMACQYCRLFVAFPMLLLILTVHNGFIGSSHCMTVQRQEMTDANESAAAQMMAAPNRPSYFDLSRNAFLSLVSTDEEDQRMRQQWPEGRRRKNGQRDRQRQNGPKRKGNRKKQKHFRAGANERGGDEPLSSSQGKSLLARPPKPQTYVVASRDMIGVEHCRTIPFKQRIRIDGCLSKTVVNNICHGQCNSFFIPRLHSSKLRALFESYSVCRPTQVTTVTVHLRCPNRVTPIVRRKYFKEGEKTNGDALNCEIYDGDFVVYVCRSESVRLVELWRHMSDERRLTSG</sequence>
<comment type="subcellular location">
    <subcellularLocation>
        <location evidence="1">Secreted</location>
    </subcellularLocation>
</comment>
<evidence type="ECO:0000256" key="5">
    <source>
        <dbReference type="SAM" id="MobiDB-lite"/>
    </source>
</evidence>
<evidence type="ECO:0000313" key="8">
    <source>
        <dbReference type="EMBL" id="KFD67710.1"/>
    </source>
</evidence>
<feature type="domain" description="CTCK" evidence="7">
    <location>
        <begin position="261"/>
        <end position="344"/>
    </location>
</feature>
<protein>
    <recommendedName>
        <fullName evidence="7">CTCK domain-containing protein</fullName>
    </recommendedName>
</protein>
<feature type="region of interest" description="Disordered" evidence="5">
    <location>
        <begin position="178"/>
        <end position="241"/>
    </location>
</feature>
<reference evidence="8" key="1">
    <citation type="journal article" date="2014" name="Nat. Genet.">
        <title>Genome and transcriptome of the porcine whipworm Trichuris suis.</title>
        <authorList>
            <person name="Jex A.R."/>
            <person name="Nejsum P."/>
            <person name="Schwarz E.M."/>
            <person name="Hu L."/>
            <person name="Young N.D."/>
            <person name="Hall R.S."/>
            <person name="Korhonen P.K."/>
            <person name="Liao S."/>
            <person name="Thamsborg S."/>
            <person name="Xia J."/>
            <person name="Xu P."/>
            <person name="Wang S."/>
            <person name="Scheerlinck J.P."/>
            <person name="Hofmann A."/>
            <person name="Sternberg P.W."/>
            <person name="Wang J."/>
            <person name="Gasser R.B."/>
        </authorList>
    </citation>
    <scope>NUCLEOTIDE SEQUENCE [LARGE SCALE GENOMIC DNA]</scope>
    <source>
        <strain evidence="8">DCEP-RM93F</strain>
    </source>
</reference>
<keyword evidence="6" id="KW-1133">Transmembrane helix</keyword>
<dbReference type="InterPro" id="IPR029034">
    <property type="entry name" value="Cystine-knot_cytokine"/>
</dbReference>
<keyword evidence="6" id="KW-0472">Membrane</keyword>
<dbReference type="Gene3D" id="2.10.90.10">
    <property type="entry name" value="Cystine-knot cytokines"/>
    <property type="match status" value="1"/>
</dbReference>
<name>A0A085NE14_9BILA</name>
<evidence type="ECO:0000259" key="7">
    <source>
        <dbReference type="SMART" id="SM00041"/>
    </source>
</evidence>
<dbReference type="EMBL" id="KL367512">
    <property type="protein sequence ID" value="KFD67710.1"/>
    <property type="molecule type" value="Genomic_DNA"/>
</dbReference>
<keyword evidence="3" id="KW-0732">Signal</keyword>
<dbReference type="SMART" id="SM00041">
    <property type="entry name" value="CT"/>
    <property type="match status" value="1"/>
</dbReference>
<evidence type="ECO:0000256" key="1">
    <source>
        <dbReference type="ARBA" id="ARBA00004613"/>
    </source>
</evidence>
<keyword evidence="2" id="KW-0964">Secreted</keyword>
<dbReference type="InterPro" id="IPR006207">
    <property type="entry name" value="Cys_knot_C"/>
</dbReference>
<evidence type="ECO:0000256" key="4">
    <source>
        <dbReference type="ARBA" id="ARBA00023157"/>
    </source>
</evidence>
<organism evidence="8">
    <name type="scientific">Trichuris suis</name>
    <name type="common">pig whipworm</name>
    <dbReference type="NCBI Taxonomy" id="68888"/>
    <lineage>
        <taxon>Eukaryota</taxon>
        <taxon>Metazoa</taxon>
        <taxon>Ecdysozoa</taxon>
        <taxon>Nematoda</taxon>
        <taxon>Enoplea</taxon>
        <taxon>Dorylaimia</taxon>
        <taxon>Trichinellida</taxon>
        <taxon>Trichuridae</taxon>
        <taxon>Trichuris</taxon>
    </lineage>
</organism>
<dbReference type="Proteomes" id="UP000030758">
    <property type="component" value="Unassembled WGS sequence"/>
</dbReference>
<feature type="compositionally biased region" description="Basic residues" evidence="5">
    <location>
        <begin position="202"/>
        <end position="216"/>
    </location>
</feature>
<dbReference type="GO" id="GO:0036122">
    <property type="term" value="F:BMP binding"/>
    <property type="evidence" value="ECO:0007669"/>
    <property type="project" value="TreeGrafter"/>
</dbReference>
<evidence type="ECO:0000256" key="2">
    <source>
        <dbReference type="ARBA" id="ARBA00022525"/>
    </source>
</evidence>
<dbReference type="GO" id="GO:0038098">
    <property type="term" value="P:sequestering of BMP from receptor via BMP binding"/>
    <property type="evidence" value="ECO:0007669"/>
    <property type="project" value="TreeGrafter"/>
</dbReference>
<dbReference type="InterPro" id="IPR004133">
    <property type="entry name" value="DAN_dom"/>
</dbReference>
<dbReference type="GO" id="GO:0005615">
    <property type="term" value="C:extracellular space"/>
    <property type="evidence" value="ECO:0007669"/>
    <property type="project" value="TreeGrafter"/>
</dbReference>
<evidence type="ECO:0000256" key="6">
    <source>
        <dbReference type="SAM" id="Phobius"/>
    </source>
</evidence>
<gene>
    <name evidence="8" type="ORF">M514_14142</name>
</gene>
<dbReference type="PANTHER" id="PTHR15283:SF4">
    <property type="entry name" value="BURSICON"/>
    <property type="match status" value="1"/>
</dbReference>
<dbReference type="GO" id="GO:0048018">
    <property type="term" value="F:receptor ligand activity"/>
    <property type="evidence" value="ECO:0007669"/>
    <property type="project" value="TreeGrafter"/>
</dbReference>
<keyword evidence="4" id="KW-1015">Disulfide bond</keyword>
<keyword evidence="6" id="KW-0812">Transmembrane</keyword>
<accession>A0A085NE14</accession>
<dbReference type="AlphaFoldDB" id="A0A085NE14"/>